<dbReference type="EMBL" id="AY388628">
    <property type="protein sequence ID" value="AAR27909.1"/>
    <property type="molecule type" value="Genomic_DNA"/>
</dbReference>
<proteinExistence type="predicted"/>
<dbReference type="Proteomes" id="UP000001247">
    <property type="component" value="Segment"/>
</dbReference>
<reference evidence="1 2" key="2">
    <citation type="journal article" date="2004" name="J. Virol.">
        <title>Comparative genomic analysis of hyperthermophilic archaeal Fuselloviridae viruses.</title>
        <authorList>
            <person name="Wiedenheft B."/>
            <person name="Stedman K."/>
            <person name="Roberto F."/>
            <person name="Willits D."/>
            <person name="Gleske A.K."/>
            <person name="Zoeller L."/>
            <person name="Snyder J."/>
            <person name="Douglas T."/>
            <person name="Young M."/>
        </authorList>
    </citation>
    <scope>NUCLEOTIDE SEQUENCE</scope>
</reference>
<dbReference type="KEGG" id="vg:2741833"/>
<keyword evidence="2" id="KW-1185">Reference proteome</keyword>
<dbReference type="RefSeq" id="NP_963937.1">
    <property type="nucleotide sequence ID" value="NC_005360.1"/>
</dbReference>
<evidence type="ECO:0000313" key="2">
    <source>
        <dbReference type="Proteomes" id="UP000001247"/>
    </source>
</evidence>
<name>Q6TRV2_9VIRU</name>
<accession>Q6TRV2</accession>
<evidence type="ECO:0000313" key="1">
    <source>
        <dbReference type="EMBL" id="AAR27909.1"/>
    </source>
</evidence>
<protein>
    <submittedName>
        <fullName evidence="1">ORF D110</fullName>
    </submittedName>
</protein>
<reference evidence="1 2" key="1">
    <citation type="journal article" date="2001" name="Proc. Natl. Acad. Sci. U.S.A.">
        <title>Viruses from extreme thermal environments.</title>
        <authorList>
            <person name="Rice G."/>
            <person name="Stedman K."/>
            <person name="Snyder J."/>
            <person name="Wiedenheft B."/>
            <person name="Willits D."/>
            <person name="Brumfield S."/>
            <person name="McDermott T."/>
            <person name="Young M.J."/>
        </authorList>
    </citation>
    <scope>NUCLEOTIDE SEQUENCE</scope>
</reference>
<dbReference type="GeneID" id="2741833"/>
<organism evidence="1 2">
    <name type="scientific">Sulfolobus virus Ragged Hills</name>
    <dbReference type="NCBI Taxonomy" id="256994"/>
    <lineage>
        <taxon>Viruses</taxon>
        <taxon>Viruses incertae sedis</taxon>
        <taxon>Fuselloviridae</taxon>
        <taxon>Alphafusellovirus</taxon>
        <taxon>Alphafusellovirus yellowstonense</taxon>
        <taxon>Sulfolobus spindle-shaped virus 8</taxon>
    </lineage>
</organism>
<sequence length="110" mass="12824">MLTQLYFSESKLMVNSVFKLLTLRQKLPKNPESQITLNSYYLLTFQKSIPPQTLTKIKSVNTLLTLFPLILLTIPILFRRLSQFSVFTLFLTQLVLVKVSEVRKNGRSFR</sequence>